<dbReference type="InterPro" id="IPR029058">
    <property type="entry name" value="AB_hydrolase_fold"/>
</dbReference>
<keyword evidence="4" id="KW-1185">Reference proteome</keyword>
<organism evidence="3 4">
    <name type="scientific">Methanoplanus endosymbiosus</name>
    <dbReference type="NCBI Taxonomy" id="33865"/>
    <lineage>
        <taxon>Archaea</taxon>
        <taxon>Methanobacteriati</taxon>
        <taxon>Methanobacteriota</taxon>
        <taxon>Stenosarchaea group</taxon>
        <taxon>Methanomicrobia</taxon>
        <taxon>Methanomicrobiales</taxon>
        <taxon>Methanomicrobiaceae</taxon>
        <taxon>Methanoplanus</taxon>
    </lineage>
</organism>
<name>A0A9E7PK12_9EURY</name>
<feature type="domain" description="Peptidase S9 prolyl oligopeptidase catalytic" evidence="2">
    <location>
        <begin position="460"/>
        <end position="661"/>
    </location>
</feature>
<dbReference type="InterPro" id="IPR011042">
    <property type="entry name" value="6-blade_b-propeller_TolB-like"/>
</dbReference>
<dbReference type="AlphaFoldDB" id="A0A9E7PK12"/>
<evidence type="ECO:0000313" key="4">
    <source>
        <dbReference type="Proteomes" id="UP001060368"/>
    </source>
</evidence>
<dbReference type="EMBL" id="CP096115">
    <property type="protein sequence ID" value="UUX91369.1"/>
    <property type="molecule type" value="Genomic_DNA"/>
</dbReference>
<proteinExistence type="predicted"/>
<dbReference type="Proteomes" id="UP001060368">
    <property type="component" value="Chromosome"/>
</dbReference>
<evidence type="ECO:0000259" key="2">
    <source>
        <dbReference type="Pfam" id="PF00326"/>
    </source>
</evidence>
<keyword evidence="1" id="KW-0378">Hydrolase</keyword>
<dbReference type="Gene3D" id="2.120.10.30">
    <property type="entry name" value="TolB, C-terminal domain"/>
    <property type="match status" value="1"/>
</dbReference>
<dbReference type="GO" id="GO:0004252">
    <property type="term" value="F:serine-type endopeptidase activity"/>
    <property type="evidence" value="ECO:0007669"/>
    <property type="project" value="TreeGrafter"/>
</dbReference>
<dbReference type="SUPFAM" id="SSF53474">
    <property type="entry name" value="alpha/beta-Hydrolases"/>
    <property type="match status" value="1"/>
</dbReference>
<evidence type="ECO:0000313" key="3">
    <source>
        <dbReference type="EMBL" id="UUX91369.1"/>
    </source>
</evidence>
<evidence type="ECO:0000256" key="1">
    <source>
        <dbReference type="ARBA" id="ARBA00022801"/>
    </source>
</evidence>
<dbReference type="GeneID" id="74307684"/>
<sequence>MSVTPASGEKSDNLTIEDLLHMEYAGMFTLSPDGSGLVYLKTEGTALLPEYINGTVIYYDLRTGREYRLSGEDETARSCVLSPKGRQAAYTAVQKESKDTVLKIVSLASRTAYIPQNISPELPDGFSWLNEDELIYTGSVSNGAEKKMTGGYYDDTFVVDEKPGPEILKKYSLITGITEPLSSNDDVITMYVPSPDGNYILYKSTANPDRWTSGPVYRYVLLDTATGAEKLIFSRTEGGNNENAICWAPDSSVIYIERFRYGGMTYPMLYTADLLAYYPKEGKIEEVPLKWDKGLHIDRFNYHVEITPFNGGFFGMLANGTNPQTAVFRHTDSGWESQILSGTHQGNIFALASSSDGNKVVYDFNSADTPGQFFAADVTGSSIKYEVQITDLNSDILPKIKGNSGIVHFTGALGDEIEGVVRYPADYIKGRQYPLVFVIHGGPAYTDFDSWRDTWEFPYHLITDMGAVALSVNYHGSLNYGFDFAESIEDGHYYDLPAQDLISGKEYLAETGITDVNRTGSTGWSNGGILTLDLITWDTSLKAAVCGAGTAEYYAELASTDGTIMAKRYFGESPFKNPRLYENILPIYRAENVTTPLLMMSGTKDSDVETSSAVVTYRTFYEESSAPVKFIMFPGESHSLRNYVHQYRKVQEELGWLNRYLIS</sequence>
<dbReference type="Gene3D" id="3.40.50.1820">
    <property type="entry name" value="alpha/beta hydrolase"/>
    <property type="match status" value="1"/>
</dbReference>
<dbReference type="InterPro" id="IPR001375">
    <property type="entry name" value="Peptidase_S9_cat"/>
</dbReference>
<accession>A0A9E7PK12</accession>
<reference evidence="3" key="1">
    <citation type="submission" date="2022-04" db="EMBL/GenBank/DDBJ databases">
        <title>Complete genome of Methanoplanus endosymbiosus DSM 3599.</title>
        <authorList>
            <person name="Chen S.-C."/>
            <person name="You Y.-T."/>
            <person name="Zhou Y.-Z."/>
            <person name="Lai M.-C."/>
        </authorList>
    </citation>
    <scope>NUCLEOTIDE SEQUENCE</scope>
    <source>
        <strain evidence="3">DSM 3599</strain>
    </source>
</reference>
<dbReference type="PANTHER" id="PTHR42776">
    <property type="entry name" value="SERINE PEPTIDASE S9 FAMILY MEMBER"/>
    <property type="match status" value="1"/>
</dbReference>
<protein>
    <submittedName>
        <fullName evidence="3">Prolyl oligopeptidase family serine peptidase</fullName>
    </submittedName>
</protein>
<gene>
    <name evidence="3" type="ORF">L6E24_08245</name>
</gene>
<dbReference type="KEGG" id="mend:L6E24_08245"/>
<dbReference type="PANTHER" id="PTHR42776:SF27">
    <property type="entry name" value="DIPEPTIDYL PEPTIDASE FAMILY MEMBER 6"/>
    <property type="match status" value="1"/>
</dbReference>
<dbReference type="Pfam" id="PF00326">
    <property type="entry name" value="Peptidase_S9"/>
    <property type="match status" value="1"/>
</dbReference>
<dbReference type="GO" id="GO:0006508">
    <property type="term" value="P:proteolysis"/>
    <property type="evidence" value="ECO:0007669"/>
    <property type="project" value="InterPro"/>
</dbReference>
<dbReference type="RefSeq" id="WP_257741522.1">
    <property type="nucleotide sequence ID" value="NZ_CP096115.1"/>
</dbReference>
<dbReference type="SUPFAM" id="SSF82171">
    <property type="entry name" value="DPP6 N-terminal domain-like"/>
    <property type="match status" value="1"/>
</dbReference>